<evidence type="ECO:0000313" key="2">
    <source>
        <dbReference type="EMBL" id="CAG2220364.1"/>
    </source>
</evidence>
<proteinExistence type="predicted"/>
<feature type="transmembrane region" description="Helical" evidence="1">
    <location>
        <begin position="44"/>
        <end position="65"/>
    </location>
</feature>
<keyword evidence="1" id="KW-0812">Transmembrane</keyword>
<dbReference type="Proteomes" id="UP000683360">
    <property type="component" value="Unassembled WGS sequence"/>
</dbReference>
<dbReference type="EMBL" id="CAJPWZ010001658">
    <property type="protein sequence ID" value="CAG2220364.1"/>
    <property type="molecule type" value="Genomic_DNA"/>
</dbReference>
<gene>
    <name evidence="2" type="ORF">MEDL_33851</name>
</gene>
<reference evidence="2" key="1">
    <citation type="submission" date="2021-03" db="EMBL/GenBank/DDBJ databases">
        <authorList>
            <person name="Bekaert M."/>
        </authorList>
    </citation>
    <scope>NUCLEOTIDE SEQUENCE</scope>
</reference>
<sequence length="221" mass="25357">MIDFYLDIGCSFLLTVFENVSCCGNDKVSNSQSPKDTRRKRRVLLTRITFGLIFNIAAFITVCVVNEEIFIEGKTALGLFITIVVFTMITYIVIKVSVWIAHVDRDDSLLDHMIFYRLYEIEFDILVFIYSLYLSYWKITEFTTTTTVLGCVDILVNIIILGRNVYDSKEKTDALLYICFGIFLAPLVPFVFLIIMLKREAARLQVSADQNSCTQTDKEVV</sequence>
<evidence type="ECO:0000256" key="1">
    <source>
        <dbReference type="SAM" id="Phobius"/>
    </source>
</evidence>
<protein>
    <submittedName>
        <fullName evidence="2">Uncharacterized protein</fullName>
    </submittedName>
</protein>
<feature type="transmembrane region" description="Helical" evidence="1">
    <location>
        <begin position="142"/>
        <end position="162"/>
    </location>
</feature>
<keyword evidence="3" id="KW-1185">Reference proteome</keyword>
<feature type="transmembrane region" description="Helical" evidence="1">
    <location>
        <begin position="114"/>
        <end position="135"/>
    </location>
</feature>
<accession>A0A8S3SNT9</accession>
<evidence type="ECO:0000313" key="3">
    <source>
        <dbReference type="Proteomes" id="UP000683360"/>
    </source>
</evidence>
<comment type="caution">
    <text evidence="2">The sequence shown here is derived from an EMBL/GenBank/DDBJ whole genome shotgun (WGS) entry which is preliminary data.</text>
</comment>
<keyword evidence="1" id="KW-1133">Transmembrane helix</keyword>
<feature type="transmembrane region" description="Helical" evidence="1">
    <location>
        <begin position="77"/>
        <end position="102"/>
    </location>
</feature>
<dbReference type="AlphaFoldDB" id="A0A8S3SNT9"/>
<organism evidence="2 3">
    <name type="scientific">Mytilus edulis</name>
    <name type="common">Blue mussel</name>
    <dbReference type="NCBI Taxonomy" id="6550"/>
    <lineage>
        <taxon>Eukaryota</taxon>
        <taxon>Metazoa</taxon>
        <taxon>Spiralia</taxon>
        <taxon>Lophotrochozoa</taxon>
        <taxon>Mollusca</taxon>
        <taxon>Bivalvia</taxon>
        <taxon>Autobranchia</taxon>
        <taxon>Pteriomorphia</taxon>
        <taxon>Mytilida</taxon>
        <taxon>Mytiloidea</taxon>
        <taxon>Mytilidae</taxon>
        <taxon>Mytilinae</taxon>
        <taxon>Mytilus</taxon>
    </lineage>
</organism>
<feature type="transmembrane region" description="Helical" evidence="1">
    <location>
        <begin position="174"/>
        <end position="197"/>
    </location>
</feature>
<keyword evidence="1" id="KW-0472">Membrane</keyword>
<name>A0A8S3SNT9_MYTED</name>